<dbReference type="PANTHER" id="PTHR47369:SF1">
    <property type="entry name" value="BTB_POZ DOMAIN-CONTAINING PROTEIN"/>
    <property type="match status" value="1"/>
</dbReference>
<feature type="compositionally biased region" description="Low complexity" evidence="1">
    <location>
        <begin position="657"/>
        <end position="677"/>
    </location>
</feature>
<feature type="region of interest" description="Disordered" evidence="1">
    <location>
        <begin position="65"/>
        <end position="158"/>
    </location>
</feature>
<feature type="compositionally biased region" description="Polar residues" evidence="1">
    <location>
        <begin position="601"/>
        <end position="629"/>
    </location>
</feature>
<dbReference type="STRING" id="742152.A0A2H3IT86"/>
<feature type="region of interest" description="Disordered" evidence="1">
    <location>
        <begin position="403"/>
        <end position="465"/>
    </location>
</feature>
<gene>
    <name evidence="2" type="ORF">WOLCODRAFT_134995</name>
</gene>
<evidence type="ECO:0000256" key="1">
    <source>
        <dbReference type="SAM" id="MobiDB-lite"/>
    </source>
</evidence>
<organism evidence="2 3">
    <name type="scientific">Wolfiporia cocos (strain MD-104)</name>
    <name type="common">Brown rot fungus</name>
    <dbReference type="NCBI Taxonomy" id="742152"/>
    <lineage>
        <taxon>Eukaryota</taxon>
        <taxon>Fungi</taxon>
        <taxon>Dikarya</taxon>
        <taxon>Basidiomycota</taxon>
        <taxon>Agaricomycotina</taxon>
        <taxon>Agaricomycetes</taxon>
        <taxon>Polyporales</taxon>
        <taxon>Phaeolaceae</taxon>
        <taxon>Wolfiporia</taxon>
    </lineage>
</organism>
<feature type="compositionally biased region" description="Polar residues" evidence="1">
    <location>
        <begin position="130"/>
        <end position="141"/>
    </location>
</feature>
<dbReference type="AlphaFoldDB" id="A0A2H3IT86"/>
<evidence type="ECO:0000313" key="3">
    <source>
        <dbReference type="Proteomes" id="UP000218811"/>
    </source>
</evidence>
<name>A0A2H3IT86_WOLCO</name>
<sequence>MPAVAAQALHAVLRTVGPHTAVRYLGFATGRGIGGADDAEWEGASGDARQAAVGLEGVAEAVDAEEESMAQEGEGRMERENDGDERGEREERGKGKGKERERERARESLLADKLNTLDVPASRPEPMSISAETTPTDSAPSSPRKECPAPVSDTDTDSEMELATDEHAPAHASVRSLALPEPHYYYGAFSDKVGEAAACWLARWGLDILQYELELRAGQGAGAGASAHVKWETSASTSGQGEGKTAMRKRTATAPSRFPDSVGGGSTSASGSSSGSGGGWQRGREKEKLAEPVVPVVWRPGGLSARWVRGLLSSDAFFVHGERERYDVAKTVVEMRRAEGLDEADEQEWEELFRSGIYYENMVLDDLMAIARDVSPTTGRTYVPIAVLQSAHWNQDVLRHRITAKRPGGSSPPTSPTTRDKELGITLTASDVVARPDRDTPLYPVTGDASTRIGDSTGIDGASTDQPFELAASSSTDSSKKGAPTCEANFFGLQQQRVAAADIAAGAQGKWTAHPPFRFAVEFWDVDALKEKNRLHSHTVWYAGSLYNVYVQVVRKKGVQLGVYLHRQSTVDPLPPCSAPSAVATRALTAGAGAGQPPASAHQTRPASGSVSTPQRPTSAHSSPQNATFSAPGLPFLPLSRSTTPVSTAAAAVAGSLPSASSSTTLNTPAAANTLPATAPPAGPQQPYRDPRQAVSAYFAIACASATGASLTRFVSAPDVFAVSQSWGWKSSSLRTEEYIDVGADSGQNAGPPGREVSLRVTVVLGVV</sequence>
<dbReference type="EMBL" id="KB467831">
    <property type="protein sequence ID" value="PCH33202.1"/>
    <property type="molecule type" value="Genomic_DNA"/>
</dbReference>
<dbReference type="OrthoDB" id="6359943at2759"/>
<feature type="region of interest" description="Disordered" evidence="1">
    <location>
        <begin position="231"/>
        <end position="287"/>
    </location>
</feature>
<dbReference type="OMA" id="ACWLTRW"/>
<feature type="compositionally biased region" description="Basic and acidic residues" evidence="1">
    <location>
        <begin position="73"/>
        <end position="110"/>
    </location>
</feature>
<dbReference type="Proteomes" id="UP000218811">
    <property type="component" value="Unassembled WGS sequence"/>
</dbReference>
<feature type="region of interest" description="Disordered" evidence="1">
    <location>
        <begin position="657"/>
        <end position="690"/>
    </location>
</feature>
<keyword evidence="3" id="KW-1185">Reference proteome</keyword>
<accession>A0A2H3IT86</accession>
<dbReference type="PANTHER" id="PTHR47369">
    <property type="entry name" value="BTB/POZ DOMAIN-CONTAINING PROTEIN"/>
    <property type="match status" value="1"/>
</dbReference>
<feature type="region of interest" description="Disordered" evidence="1">
    <location>
        <begin position="591"/>
        <end position="634"/>
    </location>
</feature>
<protein>
    <submittedName>
        <fullName evidence="2">Uncharacterized protein</fullName>
    </submittedName>
</protein>
<evidence type="ECO:0000313" key="2">
    <source>
        <dbReference type="EMBL" id="PCH33202.1"/>
    </source>
</evidence>
<proteinExistence type="predicted"/>
<reference evidence="2 3" key="1">
    <citation type="journal article" date="2012" name="Science">
        <title>The Paleozoic origin of enzymatic lignin decomposition reconstructed from 31 fungal genomes.</title>
        <authorList>
            <person name="Floudas D."/>
            <person name="Binder M."/>
            <person name="Riley R."/>
            <person name="Barry K."/>
            <person name="Blanchette R.A."/>
            <person name="Henrissat B."/>
            <person name="Martinez A.T."/>
            <person name="Otillar R."/>
            <person name="Spatafora J.W."/>
            <person name="Yadav J.S."/>
            <person name="Aerts A."/>
            <person name="Benoit I."/>
            <person name="Boyd A."/>
            <person name="Carlson A."/>
            <person name="Copeland A."/>
            <person name="Coutinho P.M."/>
            <person name="de Vries R.P."/>
            <person name="Ferreira P."/>
            <person name="Findley K."/>
            <person name="Foster B."/>
            <person name="Gaskell J."/>
            <person name="Glotzer D."/>
            <person name="Gorecki P."/>
            <person name="Heitman J."/>
            <person name="Hesse C."/>
            <person name="Hori C."/>
            <person name="Igarashi K."/>
            <person name="Jurgens J.A."/>
            <person name="Kallen N."/>
            <person name="Kersten P."/>
            <person name="Kohler A."/>
            <person name="Kuees U."/>
            <person name="Kumar T.K.A."/>
            <person name="Kuo A."/>
            <person name="LaButti K."/>
            <person name="Larrondo L.F."/>
            <person name="Lindquist E."/>
            <person name="Ling A."/>
            <person name="Lombard V."/>
            <person name="Lucas S."/>
            <person name="Lundell T."/>
            <person name="Martin R."/>
            <person name="McLaughlin D.J."/>
            <person name="Morgenstern I."/>
            <person name="Morin E."/>
            <person name="Murat C."/>
            <person name="Nagy L.G."/>
            <person name="Nolan M."/>
            <person name="Ohm R.A."/>
            <person name="Patyshakuliyeva A."/>
            <person name="Rokas A."/>
            <person name="Ruiz-Duenas F.J."/>
            <person name="Sabat G."/>
            <person name="Salamov A."/>
            <person name="Samejima M."/>
            <person name="Schmutz J."/>
            <person name="Slot J.C."/>
            <person name="St John F."/>
            <person name="Stenlid J."/>
            <person name="Sun H."/>
            <person name="Sun S."/>
            <person name="Syed K."/>
            <person name="Tsang A."/>
            <person name="Wiebenga A."/>
            <person name="Young D."/>
            <person name="Pisabarro A."/>
            <person name="Eastwood D.C."/>
            <person name="Martin F."/>
            <person name="Cullen D."/>
            <person name="Grigoriev I.V."/>
            <person name="Hibbett D.S."/>
        </authorList>
    </citation>
    <scope>NUCLEOTIDE SEQUENCE [LARGE SCALE GENOMIC DNA]</scope>
    <source>
        <strain evidence="2 3">MD-104</strain>
    </source>
</reference>